<dbReference type="InterPro" id="IPR050720">
    <property type="entry name" value="Engrailed_Homeobox_TFs"/>
</dbReference>
<gene>
    <name evidence="6" type="ORF">EGK_13016</name>
</gene>
<evidence type="ECO:0000256" key="1">
    <source>
        <dbReference type="ARBA" id="ARBA00004123"/>
    </source>
</evidence>
<name>G7NR33_MACMU</name>
<proteinExistence type="predicted"/>
<dbReference type="AlphaFoldDB" id="G7NR33"/>
<sequence length="65" mass="7876">RKTKRRHKFSEELLQELKEIFGETCYPDYTTRKTLANKFGCPVNVIDNWFQNKRARLPPAERHRL</sequence>
<keyword evidence="2 3" id="KW-0539">Nucleus</keyword>
<dbReference type="PROSITE" id="PS50071">
    <property type="entry name" value="HOMEOBOX_2"/>
    <property type="match status" value="1"/>
</dbReference>
<feature type="DNA-binding region" description="Homeobox" evidence="3">
    <location>
        <begin position="3"/>
        <end position="61"/>
    </location>
</feature>
<dbReference type="InterPro" id="IPR001356">
    <property type="entry name" value="HD"/>
</dbReference>
<feature type="non-terminal residue" evidence="6">
    <location>
        <position position="65"/>
    </location>
</feature>
<reference evidence="6" key="1">
    <citation type="journal article" date="2011" name="Nat. Biotechnol.">
        <title>Genome sequencing and comparison of two nonhuman primate animal models, the cynomolgus and Chinese rhesus macaques.</title>
        <authorList>
            <person name="Yan G."/>
            <person name="Zhang G."/>
            <person name="Fang X."/>
            <person name="Zhang Y."/>
            <person name="Li C."/>
            <person name="Ling F."/>
            <person name="Cooper D.N."/>
            <person name="Li Q."/>
            <person name="Li Y."/>
            <person name="van Gool A.J."/>
            <person name="Du H."/>
            <person name="Chen J."/>
            <person name="Chen R."/>
            <person name="Zhang P."/>
            <person name="Huang Z."/>
            <person name="Thompson J.R."/>
            <person name="Meng Y."/>
            <person name="Bai Y."/>
            <person name="Wang J."/>
            <person name="Zhuo M."/>
            <person name="Wang T."/>
            <person name="Huang Y."/>
            <person name="Wei L."/>
            <person name="Li J."/>
            <person name="Wang Z."/>
            <person name="Hu H."/>
            <person name="Yang P."/>
            <person name="Le L."/>
            <person name="Stenson P.D."/>
            <person name="Li B."/>
            <person name="Liu X."/>
            <person name="Ball E.V."/>
            <person name="An N."/>
            <person name="Huang Q."/>
            <person name="Zhang Y."/>
            <person name="Fan W."/>
            <person name="Zhang X."/>
            <person name="Li Y."/>
            <person name="Wang W."/>
            <person name="Katze M.G."/>
            <person name="Su B."/>
            <person name="Nielsen R."/>
            <person name="Yang H."/>
            <person name="Wang J."/>
            <person name="Wang X."/>
            <person name="Wang J."/>
        </authorList>
    </citation>
    <scope>NUCLEOTIDE SEQUENCE [LARGE SCALE GENOMIC DNA]</scope>
    <source>
        <strain evidence="6">CR-5</strain>
    </source>
</reference>
<dbReference type="GO" id="GO:0003677">
    <property type="term" value="F:DNA binding"/>
    <property type="evidence" value="ECO:0007669"/>
    <property type="project" value="UniProtKB-UniRule"/>
</dbReference>
<dbReference type="EMBL" id="CM001272">
    <property type="protein sequence ID" value="EHH31864.1"/>
    <property type="molecule type" value="Genomic_DNA"/>
</dbReference>
<evidence type="ECO:0000256" key="3">
    <source>
        <dbReference type="PROSITE-ProRule" id="PRU00108"/>
    </source>
</evidence>
<dbReference type="Pfam" id="PF00046">
    <property type="entry name" value="Homeodomain"/>
    <property type="match status" value="1"/>
</dbReference>
<keyword evidence="3 4" id="KW-0238">DNA-binding</keyword>
<evidence type="ECO:0000259" key="5">
    <source>
        <dbReference type="PROSITE" id="PS50071"/>
    </source>
</evidence>
<feature type="domain" description="Homeobox" evidence="5">
    <location>
        <begin position="1"/>
        <end position="60"/>
    </location>
</feature>
<evidence type="ECO:0000256" key="4">
    <source>
        <dbReference type="RuleBase" id="RU000682"/>
    </source>
</evidence>
<dbReference type="SUPFAM" id="SSF46689">
    <property type="entry name" value="Homeodomain-like"/>
    <property type="match status" value="1"/>
</dbReference>
<dbReference type="PANTHER" id="PTHR24341:SF1">
    <property type="entry name" value="CYTOPLASMIC POLYADENYLATED HOMEOBOX-LIKE PROTEIN"/>
    <property type="match status" value="1"/>
</dbReference>
<feature type="non-terminal residue" evidence="6">
    <location>
        <position position="1"/>
    </location>
</feature>
<keyword evidence="3 4" id="KW-0371">Homeobox</keyword>
<dbReference type="InterPro" id="IPR009057">
    <property type="entry name" value="Homeodomain-like_sf"/>
</dbReference>
<organism evidence="6">
    <name type="scientific">Macaca mulatta</name>
    <name type="common">Rhesus macaque</name>
    <dbReference type="NCBI Taxonomy" id="9544"/>
    <lineage>
        <taxon>Eukaryota</taxon>
        <taxon>Metazoa</taxon>
        <taxon>Chordata</taxon>
        <taxon>Craniata</taxon>
        <taxon>Vertebrata</taxon>
        <taxon>Euteleostomi</taxon>
        <taxon>Mammalia</taxon>
        <taxon>Eutheria</taxon>
        <taxon>Euarchontoglires</taxon>
        <taxon>Primates</taxon>
        <taxon>Haplorrhini</taxon>
        <taxon>Catarrhini</taxon>
        <taxon>Cercopithecidae</taxon>
        <taxon>Cercopithecinae</taxon>
        <taxon>Macaca</taxon>
    </lineage>
</organism>
<dbReference type="CDD" id="cd00086">
    <property type="entry name" value="homeodomain"/>
    <property type="match status" value="1"/>
</dbReference>
<dbReference type="SMART" id="SM00389">
    <property type="entry name" value="HOX"/>
    <property type="match status" value="1"/>
</dbReference>
<evidence type="ECO:0000313" key="6">
    <source>
        <dbReference type="EMBL" id="EHH31864.1"/>
    </source>
</evidence>
<dbReference type="Proteomes" id="UP000013456">
    <property type="component" value="Chromosome 20"/>
</dbReference>
<dbReference type="GO" id="GO:0005634">
    <property type="term" value="C:nucleus"/>
    <property type="evidence" value="ECO:0007669"/>
    <property type="project" value="UniProtKB-SubCell"/>
</dbReference>
<dbReference type="Gene3D" id="1.10.10.60">
    <property type="entry name" value="Homeodomain-like"/>
    <property type="match status" value="1"/>
</dbReference>
<accession>G7NR33</accession>
<dbReference type="PANTHER" id="PTHR24341">
    <property type="entry name" value="HOMEOBOX PROTEIN ENGRAILED"/>
    <property type="match status" value="1"/>
</dbReference>
<protein>
    <recommendedName>
        <fullName evidence="5">Homeobox domain-containing protein</fullName>
    </recommendedName>
</protein>
<evidence type="ECO:0000256" key="2">
    <source>
        <dbReference type="ARBA" id="ARBA00023242"/>
    </source>
</evidence>
<comment type="subcellular location">
    <subcellularLocation>
        <location evidence="1 3 4">Nucleus</location>
    </subcellularLocation>
</comment>